<dbReference type="AlphaFoldDB" id="A0AAE3IMX9"/>
<dbReference type="InterPro" id="IPR001991">
    <property type="entry name" value="Na-dicarboxylate_symporter"/>
</dbReference>
<dbReference type="GO" id="GO:0006835">
    <property type="term" value="P:dicarboxylic acid transport"/>
    <property type="evidence" value="ECO:0007669"/>
    <property type="project" value="UniProtKB-ARBA"/>
</dbReference>
<dbReference type="Gene3D" id="1.10.3860.10">
    <property type="entry name" value="Sodium:dicarboxylate symporter"/>
    <property type="match status" value="1"/>
</dbReference>
<keyword evidence="4 8" id="KW-0812">Transmembrane</keyword>
<accession>A0AAE3IMX9</accession>
<feature type="transmembrane region" description="Helical" evidence="8">
    <location>
        <begin position="390"/>
        <end position="416"/>
    </location>
</feature>
<feature type="transmembrane region" description="Helical" evidence="8">
    <location>
        <begin position="262"/>
        <end position="288"/>
    </location>
</feature>
<protein>
    <submittedName>
        <fullName evidence="9">Cation:dicarboxylase symporter family transporter</fullName>
    </submittedName>
</protein>
<dbReference type="InterPro" id="IPR036458">
    <property type="entry name" value="Na:dicarbo_symporter_sf"/>
</dbReference>
<dbReference type="RefSeq" id="WP_263038518.1">
    <property type="nucleotide sequence ID" value="NZ_JAOTPL010000017.1"/>
</dbReference>
<feature type="transmembrane region" description="Helical" evidence="8">
    <location>
        <begin position="192"/>
        <end position="210"/>
    </location>
</feature>
<keyword evidence="3" id="KW-1003">Cell membrane</keyword>
<dbReference type="SUPFAM" id="SSF118215">
    <property type="entry name" value="Proton glutamate symport protein"/>
    <property type="match status" value="1"/>
</dbReference>
<evidence type="ECO:0000313" key="9">
    <source>
        <dbReference type="EMBL" id="MCU7695032.1"/>
    </source>
</evidence>
<keyword evidence="2" id="KW-0813">Transport</keyword>
<dbReference type="PANTHER" id="PTHR42865">
    <property type="entry name" value="PROTON/GLUTAMATE-ASPARTATE SYMPORTER"/>
    <property type="match status" value="1"/>
</dbReference>
<evidence type="ECO:0000256" key="6">
    <source>
        <dbReference type="ARBA" id="ARBA00022989"/>
    </source>
</evidence>
<proteinExistence type="predicted"/>
<comment type="subcellular location">
    <subcellularLocation>
        <location evidence="1">Cell membrane</location>
        <topology evidence="1">Multi-pass membrane protein</topology>
    </subcellularLocation>
</comment>
<evidence type="ECO:0000313" key="10">
    <source>
        <dbReference type="Proteomes" id="UP001209317"/>
    </source>
</evidence>
<feature type="transmembrane region" description="Helical" evidence="8">
    <location>
        <begin position="351"/>
        <end position="370"/>
    </location>
</feature>
<dbReference type="InterPro" id="IPR018107">
    <property type="entry name" value="Na-dicarboxylate_symporter_CS"/>
</dbReference>
<feature type="transmembrane region" description="Helical" evidence="8">
    <location>
        <begin position="231"/>
        <end position="256"/>
    </location>
</feature>
<evidence type="ECO:0000256" key="5">
    <source>
        <dbReference type="ARBA" id="ARBA00022847"/>
    </source>
</evidence>
<dbReference type="Proteomes" id="UP001209317">
    <property type="component" value="Unassembled WGS sequence"/>
</dbReference>
<evidence type="ECO:0000256" key="2">
    <source>
        <dbReference type="ARBA" id="ARBA00022448"/>
    </source>
</evidence>
<keyword evidence="5" id="KW-0769">Symport</keyword>
<evidence type="ECO:0000256" key="3">
    <source>
        <dbReference type="ARBA" id="ARBA00022475"/>
    </source>
</evidence>
<dbReference type="EMBL" id="JAOTPL010000017">
    <property type="protein sequence ID" value="MCU7695032.1"/>
    <property type="molecule type" value="Genomic_DNA"/>
</dbReference>
<sequence length="459" mass="50559">MNKRSLGLLAVLVFTVVAILHLLDVRNWVNINDTVLFTSRWFFIAVIVLFAFLKRSLTTWILVAMAIGVEIGMDFPAFSQNLAFLSKIFLRMVKTIVAPLLFSTLVVGIASHSNLKQVGRMGWKSLLYFEVVTTIALLIGLLFINITKAGVGIEIPPQLLSELPKSVPKTWQDHIIDIFPENIIRSIYEGNVLPIVVFSVLFGIAMAMLNETKKRPMLQFAESLSEIMFKFTNLVMLFAPFGVGAAISVTVGHLGIDILKNLGMLLITLYLALLFFLAFVIAPILFFIAKVPLKQFIKAVKEPVSIAFATTSSDSALPIALENMEKFGVPRKIVSFVIPTGYTFNLDGTTLYLSLAAVFVAQAAGMNLSFGEQFMIGLSLMLTSKGVAAVPRASLVILIATAQTFNFPIWPIMAIYGIDELMDMARTSVNVIGNTLASVVIARWENEFDDKKALAFEAD</sequence>
<evidence type="ECO:0000256" key="8">
    <source>
        <dbReference type="SAM" id="Phobius"/>
    </source>
</evidence>
<feature type="transmembrane region" description="Helical" evidence="8">
    <location>
        <begin position="127"/>
        <end position="146"/>
    </location>
</feature>
<dbReference type="GO" id="GO:0015293">
    <property type="term" value="F:symporter activity"/>
    <property type="evidence" value="ECO:0007669"/>
    <property type="project" value="UniProtKB-KW"/>
</dbReference>
<feature type="transmembrane region" description="Helical" evidence="8">
    <location>
        <begin position="96"/>
        <end position="115"/>
    </location>
</feature>
<evidence type="ECO:0000256" key="1">
    <source>
        <dbReference type="ARBA" id="ARBA00004651"/>
    </source>
</evidence>
<dbReference type="PRINTS" id="PR00173">
    <property type="entry name" value="EDTRNSPORT"/>
</dbReference>
<feature type="transmembrane region" description="Helical" evidence="8">
    <location>
        <begin position="34"/>
        <end position="53"/>
    </location>
</feature>
<reference evidence="9" key="1">
    <citation type="submission" date="2022-10" db="EMBL/GenBank/DDBJ databases">
        <authorList>
            <person name="Kim H.S."/>
            <person name="Kim J.-S."/>
            <person name="Suh M.K."/>
            <person name="Eom M.K."/>
            <person name="Lee J.-S."/>
        </authorList>
    </citation>
    <scope>NUCLEOTIDE SEQUENCE</scope>
    <source>
        <strain evidence="9">LIP-5</strain>
    </source>
</reference>
<keyword evidence="10" id="KW-1185">Reference proteome</keyword>
<comment type="caution">
    <text evidence="9">The sequence shown here is derived from an EMBL/GenBank/DDBJ whole genome shotgun (WGS) entry which is preliminary data.</text>
</comment>
<organism evidence="9 10">
    <name type="scientific">Haoranjiania flava</name>
    <dbReference type="NCBI Taxonomy" id="1856322"/>
    <lineage>
        <taxon>Bacteria</taxon>
        <taxon>Pseudomonadati</taxon>
        <taxon>Bacteroidota</taxon>
        <taxon>Chitinophagia</taxon>
        <taxon>Chitinophagales</taxon>
        <taxon>Chitinophagaceae</taxon>
        <taxon>Haoranjiania</taxon>
    </lineage>
</organism>
<dbReference type="PANTHER" id="PTHR42865:SF7">
    <property type="entry name" value="PROTON_GLUTAMATE-ASPARTATE SYMPORTER"/>
    <property type="match status" value="1"/>
</dbReference>
<dbReference type="Pfam" id="PF00375">
    <property type="entry name" value="SDF"/>
    <property type="match status" value="1"/>
</dbReference>
<name>A0AAE3IMX9_9BACT</name>
<feature type="transmembrane region" description="Helical" evidence="8">
    <location>
        <begin position="60"/>
        <end position="84"/>
    </location>
</feature>
<dbReference type="PROSITE" id="PS00714">
    <property type="entry name" value="NA_DICARBOXYL_SYMP_2"/>
    <property type="match status" value="1"/>
</dbReference>
<keyword evidence="7 8" id="KW-0472">Membrane</keyword>
<dbReference type="FunFam" id="1.10.3860.10:FF:000001">
    <property type="entry name" value="C4-dicarboxylate transport protein"/>
    <property type="match status" value="1"/>
</dbReference>
<gene>
    <name evidence="9" type="ORF">OD355_10930</name>
</gene>
<evidence type="ECO:0000256" key="4">
    <source>
        <dbReference type="ARBA" id="ARBA00022692"/>
    </source>
</evidence>
<keyword evidence="6 8" id="KW-1133">Transmembrane helix</keyword>
<dbReference type="GO" id="GO:0005886">
    <property type="term" value="C:plasma membrane"/>
    <property type="evidence" value="ECO:0007669"/>
    <property type="project" value="UniProtKB-SubCell"/>
</dbReference>
<evidence type="ECO:0000256" key="7">
    <source>
        <dbReference type="ARBA" id="ARBA00023136"/>
    </source>
</evidence>